<dbReference type="InterPro" id="IPR013856">
    <property type="entry name" value="Peptidase_M4_domain"/>
</dbReference>
<evidence type="ECO:0000256" key="4">
    <source>
        <dbReference type="ARBA" id="ARBA00022723"/>
    </source>
</evidence>
<keyword evidence="3 10" id="KW-0645">Protease</keyword>
<feature type="domain" description="PepSY" evidence="13">
    <location>
        <begin position="158"/>
        <end position="202"/>
    </location>
</feature>
<dbReference type="InterPro" id="IPR023612">
    <property type="entry name" value="Peptidase_M4"/>
</dbReference>
<keyword evidence="6 10" id="KW-0378">Hydrolase</keyword>
<dbReference type="InterPro" id="IPR050728">
    <property type="entry name" value="Zinc_Metalloprotease_M4"/>
</dbReference>
<feature type="chain" id="PRO_5045001571" description="Neutral metalloproteinase" evidence="10">
    <location>
        <begin position="26"/>
        <end position="514"/>
    </location>
</feature>
<comment type="cofactor">
    <cofactor evidence="1 10">
        <name>Zn(2+)</name>
        <dbReference type="ChEBI" id="CHEBI:29105"/>
    </cofactor>
</comment>
<keyword evidence="5 10" id="KW-0732">Signal</keyword>
<comment type="caution">
    <text evidence="15">The sequence shown here is derived from an EMBL/GenBank/DDBJ whole genome shotgun (WGS) entry which is preliminary data.</text>
</comment>
<feature type="domain" description="FTP" evidence="14">
    <location>
        <begin position="65"/>
        <end position="115"/>
    </location>
</feature>
<evidence type="ECO:0000256" key="2">
    <source>
        <dbReference type="ARBA" id="ARBA00009388"/>
    </source>
</evidence>
<dbReference type="Pfam" id="PF03413">
    <property type="entry name" value="PepSY"/>
    <property type="match status" value="1"/>
</dbReference>
<dbReference type="PANTHER" id="PTHR33794:SF1">
    <property type="entry name" value="BACILLOLYSIN"/>
    <property type="match status" value="1"/>
</dbReference>
<dbReference type="Pfam" id="PF02868">
    <property type="entry name" value="Peptidase_M4_C"/>
    <property type="match status" value="1"/>
</dbReference>
<name>A0ABS4K2G6_9CLOT</name>
<evidence type="ECO:0000256" key="1">
    <source>
        <dbReference type="ARBA" id="ARBA00001947"/>
    </source>
</evidence>
<evidence type="ECO:0000259" key="11">
    <source>
        <dbReference type="Pfam" id="PF01447"/>
    </source>
</evidence>
<comment type="subcellular location">
    <subcellularLocation>
        <location evidence="10">Secreted</location>
    </subcellularLocation>
</comment>
<dbReference type="Pfam" id="PF01447">
    <property type="entry name" value="Peptidase_M4"/>
    <property type="match status" value="1"/>
</dbReference>
<keyword evidence="4" id="KW-0479">Metal-binding</keyword>
<keyword evidence="8 10" id="KW-0482">Metalloprotease</keyword>
<feature type="domain" description="Peptidase M4 C-terminal" evidence="12">
    <location>
        <begin position="360"/>
        <end position="513"/>
    </location>
</feature>
<reference evidence="15 16" key="1">
    <citation type="submission" date="2021-03" db="EMBL/GenBank/DDBJ databases">
        <title>Genomic Encyclopedia of Type Strains, Phase IV (KMG-IV): sequencing the most valuable type-strain genomes for metagenomic binning, comparative biology and taxonomic classification.</title>
        <authorList>
            <person name="Goeker M."/>
        </authorList>
    </citation>
    <scope>NUCLEOTIDE SEQUENCE [LARGE SCALE GENOMIC DNA]</scope>
    <source>
        <strain evidence="15 16">DSM 28650</strain>
    </source>
</reference>
<protein>
    <recommendedName>
        <fullName evidence="10">Neutral metalloproteinase</fullName>
        <ecNumber evidence="10">3.4.24.-</ecNumber>
    </recommendedName>
</protein>
<evidence type="ECO:0000313" key="16">
    <source>
        <dbReference type="Proteomes" id="UP001519308"/>
    </source>
</evidence>
<dbReference type="PRINTS" id="PR00730">
    <property type="entry name" value="THERMOLYSIN"/>
</dbReference>
<evidence type="ECO:0000259" key="14">
    <source>
        <dbReference type="Pfam" id="PF07504"/>
    </source>
</evidence>
<keyword evidence="10" id="KW-0964">Secreted</keyword>
<gene>
    <name evidence="15" type="ORF">J2Z44_001222</name>
</gene>
<organism evidence="15 16">
    <name type="scientific">Clostridium punense</name>
    <dbReference type="NCBI Taxonomy" id="1054297"/>
    <lineage>
        <taxon>Bacteria</taxon>
        <taxon>Bacillati</taxon>
        <taxon>Bacillota</taxon>
        <taxon>Clostridia</taxon>
        <taxon>Eubacteriales</taxon>
        <taxon>Clostridiaceae</taxon>
        <taxon>Clostridium</taxon>
    </lineage>
</organism>
<dbReference type="SUPFAM" id="SSF55486">
    <property type="entry name" value="Metalloproteases ('zincins'), catalytic domain"/>
    <property type="match status" value="1"/>
</dbReference>
<evidence type="ECO:0000259" key="13">
    <source>
        <dbReference type="Pfam" id="PF03413"/>
    </source>
</evidence>
<feature type="domain" description="Peptidase M4" evidence="11">
    <location>
        <begin position="212"/>
        <end position="355"/>
    </location>
</feature>
<dbReference type="InterPro" id="IPR027268">
    <property type="entry name" value="Peptidase_M4/M1_CTD_sf"/>
</dbReference>
<dbReference type="PANTHER" id="PTHR33794">
    <property type="entry name" value="BACILLOLYSIN"/>
    <property type="match status" value="1"/>
</dbReference>
<dbReference type="InterPro" id="IPR001570">
    <property type="entry name" value="Peptidase_M4_C_domain"/>
</dbReference>
<dbReference type="RefSeq" id="WP_021282474.1">
    <property type="nucleotide sequence ID" value="NZ_JAGGLL010000007.1"/>
</dbReference>
<evidence type="ECO:0000259" key="12">
    <source>
        <dbReference type="Pfam" id="PF02868"/>
    </source>
</evidence>
<dbReference type="Gene3D" id="1.10.390.10">
    <property type="entry name" value="Neutral Protease Domain 2"/>
    <property type="match status" value="1"/>
</dbReference>
<dbReference type="Pfam" id="PF07504">
    <property type="entry name" value="FTP"/>
    <property type="match status" value="1"/>
</dbReference>
<sequence>MKKILALVTSAVIISSFFVNSSAQAKVNDHDFKVEKFGKYAPNIKGVNEMFKDNKEKFKIKNAEEEFTTKTSKTDSLGYTHLKLQQTVKGIPVFGHEYIVHFNDNGEVYSVNGNYSPKAREFKKSHEYITPGEAENKAFGIIDYDPSSLDEDFPNNGKAKLYLYDFNNEYIPVYLVQINYLLPTPGNWSIFVNAYTGEIVNKYNKFANVAATGSGKGVLGDTKTLNLDKVSTTKGTSYNLTDLTRGAVISTYTSNYGTRTPGTLISSTTSTINDPAAVDAHYYAGVVYDYYKAKFNRNSINGAGLAIKSSVHYSRNYVNAGWTGTQMIYGDGDGVNSVALSGGLDVIAHEITHGVDQYEADLVYQNQSGALNESMSDAFGVFVEYYAQNSKFDWLMGEDIWTPKVANDALRDISDPTKYGDPAHMNNYVNTTQDNGGVHTNSGIPNKACYLITSNIGVEKAEQIYYRALTQYMTASTNFSAARACLAQAATDLYGSGSTEVAAVHNAFSSVGVN</sequence>
<keyword evidence="9" id="KW-0865">Zymogen</keyword>
<comment type="function">
    <text evidence="10">Extracellular zinc metalloprotease.</text>
</comment>
<keyword evidence="16" id="KW-1185">Reference proteome</keyword>
<dbReference type="EMBL" id="JAGGLL010000007">
    <property type="protein sequence ID" value="MBP2021426.1"/>
    <property type="molecule type" value="Genomic_DNA"/>
</dbReference>
<proteinExistence type="inferred from homology"/>
<feature type="signal peptide" evidence="10">
    <location>
        <begin position="1"/>
        <end position="25"/>
    </location>
</feature>
<dbReference type="Proteomes" id="UP001519308">
    <property type="component" value="Unassembled WGS sequence"/>
</dbReference>
<evidence type="ECO:0000256" key="7">
    <source>
        <dbReference type="ARBA" id="ARBA00022833"/>
    </source>
</evidence>
<dbReference type="Gene3D" id="3.10.450.490">
    <property type="match status" value="1"/>
</dbReference>
<evidence type="ECO:0000256" key="10">
    <source>
        <dbReference type="RuleBase" id="RU366073"/>
    </source>
</evidence>
<dbReference type="InterPro" id="IPR025711">
    <property type="entry name" value="PepSY"/>
</dbReference>
<dbReference type="Gene3D" id="3.10.170.10">
    <property type="match status" value="1"/>
</dbReference>
<dbReference type="InterPro" id="IPR011096">
    <property type="entry name" value="FTP_domain"/>
</dbReference>
<comment type="similarity">
    <text evidence="2 10">Belongs to the peptidase M4 family.</text>
</comment>
<evidence type="ECO:0000313" key="15">
    <source>
        <dbReference type="EMBL" id="MBP2021426.1"/>
    </source>
</evidence>
<evidence type="ECO:0000256" key="3">
    <source>
        <dbReference type="ARBA" id="ARBA00022670"/>
    </source>
</evidence>
<evidence type="ECO:0000256" key="8">
    <source>
        <dbReference type="ARBA" id="ARBA00023049"/>
    </source>
</evidence>
<dbReference type="GO" id="GO:0008237">
    <property type="term" value="F:metallopeptidase activity"/>
    <property type="evidence" value="ECO:0007669"/>
    <property type="project" value="UniProtKB-KW"/>
</dbReference>
<keyword evidence="7 10" id="KW-0862">Zinc</keyword>
<evidence type="ECO:0000256" key="9">
    <source>
        <dbReference type="ARBA" id="ARBA00023145"/>
    </source>
</evidence>
<dbReference type="EC" id="3.4.24.-" evidence="10"/>
<dbReference type="CDD" id="cd09597">
    <property type="entry name" value="M4_TLP"/>
    <property type="match status" value="1"/>
</dbReference>
<accession>A0ABS4K2G6</accession>
<evidence type="ECO:0000256" key="6">
    <source>
        <dbReference type="ARBA" id="ARBA00022801"/>
    </source>
</evidence>
<evidence type="ECO:0000256" key="5">
    <source>
        <dbReference type="ARBA" id="ARBA00022729"/>
    </source>
</evidence>